<organism evidence="1 2">
    <name type="scientific">candidate division WWE3 bacterium GW2011_GWC1_41_7</name>
    <dbReference type="NCBI Taxonomy" id="1619119"/>
    <lineage>
        <taxon>Bacteria</taxon>
        <taxon>Katanobacteria</taxon>
    </lineage>
</organism>
<gene>
    <name evidence="1" type="ORF">UU77_C0048G0006</name>
</gene>
<reference evidence="1 2" key="1">
    <citation type="journal article" date="2015" name="Nature">
        <title>rRNA introns, odd ribosomes, and small enigmatic genomes across a large radiation of phyla.</title>
        <authorList>
            <person name="Brown C.T."/>
            <person name="Hug L.A."/>
            <person name="Thomas B.C."/>
            <person name="Sharon I."/>
            <person name="Castelle C.J."/>
            <person name="Singh A."/>
            <person name="Wilkins M.J."/>
            <person name="Williams K.H."/>
            <person name="Banfield J.F."/>
        </authorList>
    </citation>
    <scope>NUCLEOTIDE SEQUENCE [LARGE SCALE GENOMIC DNA]</scope>
</reference>
<evidence type="ECO:0000313" key="1">
    <source>
        <dbReference type="EMBL" id="KKS19428.1"/>
    </source>
</evidence>
<comment type="caution">
    <text evidence="1">The sequence shown here is derived from an EMBL/GenBank/DDBJ whole genome shotgun (WGS) entry which is preliminary data.</text>
</comment>
<protein>
    <submittedName>
        <fullName evidence="1">Uncharacterized protein</fullName>
    </submittedName>
</protein>
<dbReference type="EMBL" id="LCBX01000048">
    <property type="protein sequence ID" value="KKS19428.1"/>
    <property type="molecule type" value="Genomic_DNA"/>
</dbReference>
<proteinExistence type="predicted"/>
<sequence length="133" mass="15927">MKLDRLTREWLGLEEGKEYEDEFSYNPLETHYRRKYFISRSHGRIKNGPRKGEKRFRKHWREVELLERLPSGKHIAVKDHPVKRLDSDAEEVLHDQEIPAHLTPYQHFLNLFRKLPANSGKKNERGGKKTKRA</sequence>
<dbReference type="Proteomes" id="UP000034507">
    <property type="component" value="Unassembled WGS sequence"/>
</dbReference>
<evidence type="ECO:0000313" key="2">
    <source>
        <dbReference type="Proteomes" id="UP000034507"/>
    </source>
</evidence>
<accession>A0A0G1A239</accession>
<dbReference type="AlphaFoldDB" id="A0A0G1A239"/>
<name>A0A0G1A239_UNCKA</name>